<dbReference type="SUPFAM" id="SSF51197">
    <property type="entry name" value="Clavaminate synthase-like"/>
    <property type="match status" value="1"/>
</dbReference>
<evidence type="ECO:0000313" key="3">
    <source>
        <dbReference type="Proteomes" id="UP001642502"/>
    </source>
</evidence>
<dbReference type="InterPro" id="IPR005123">
    <property type="entry name" value="Oxoglu/Fe-dep_dioxygenase_dom"/>
</dbReference>
<reference evidence="2 3" key="1">
    <citation type="submission" date="2024-01" db="EMBL/GenBank/DDBJ databases">
        <authorList>
            <person name="Allen C."/>
            <person name="Tagirdzhanova G."/>
        </authorList>
    </citation>
    <scope>NUCLEOTIDE SEQUENCE [LARGE SCALE GENOMIC DNA]</scope>
    <source>
        <strain evidence="2 3">CBS 119000</strain>
    </source>
</reference>
<dbReference type="InterPro" id="IPR027450">
    <property type="entry name" value="AlkB-like"/>
</dbReference>
<feature type="domain" description="Fe2OG dioxygenase" evidence="1">
    <location>
        <begin position="47"/>
        <end position="180"/>
    </location>
</feature>
<dbReference type="Gene3D" id="2.60.120.590">
    <property type="entry name" value="Alpha-ketoglutarate-dependent dioxygenase AlkB-like"/>
    <property type="match status" value="1"/>
</dbReference>
<evidence type="ECO:0000259" key="1">
    <source>
        <dbReference type="PROSITE" id="PS51471"/>
    </source>
</evidence>
<accession>A0ABP0DKB3</accession>
<keyword evidence="3" id="KW-1185">Reference proteome</keyword>
<dbReference type="Proteomes" id="UP001642502">
    <property type="component" value="Unassembled WGS sequence"/>
</dbReference>
<dbReference type="InterPro" id="IPR032854">
    <property type="entry name" value="ALKBH3"/>
</dbReference>
<dbReference type="InterPro" id="IPR037151">
    <property type="entry name" value="AlkB-like_sf"/>
</dbReference>
<proteinExistence type="predicted"/>
<name>A0ABP0DKB3_9PEZI</name>
<dbReference type="InterPro" id="IPR057088">
    <property type="entry name" value="GLRG_09195_Thiored"/>
</dbReference>
<dbReference type="Pfam" id="PF13532">
    <property type="entry name" value="2OG-FeII_Oxy_2"/>
    <property type="match status" value="1"/>
</dbReference>
<dbReference type="Pfam" id="PF24470">
    <property type="entry name" value="Thiored_Isochorism"/>
    <property type="match status" value="1"/>
</dbReference>
<dbReference type="PANTHER" id="PTHR31212:SF5">
    <property type="entry name" value="ISOCHORISMATASE FAMILY PROTEIN FAMILY (AFU_ORTHOLOGUE AFUA_3G14500)"/>
    <property type="match status" value="1"/>
</dbReference>
<gene>
    <name evidence="2" type="ORF">SEPCBS119000_003194</name>
</gene>
<organism evidence="2 3">
    <name type="scientific">Sporothrix epigloea</name>
    <dbReference type="NCBI Taxonomy" id="1892477"/>
    <lineage>
        <taxon>Eukaryota</taxon>
        <taxon>Fungi</taxon>
        <taxon>Dikarya</taxon>
        <taxon>Ascomycota</taxon>
        <taxon>Pezizomycotina</taxon>
        <taxon>Sordariomycetes</taxon>
        <taxon>Sordariomycetidae</taxon>
        <taxon>Ophiostomatales</taxon>
        <taxon>Ophiostomataceae</taxon>
        <taxon>Sporothrix</taxon>
    </lineage>
</organism>
<protein>
    <recommendedName>
        <fullName evidence="1">Fe2OG dioxygenase domain-containing protein</fullName>
    </recommendedName>
</protein>
<dbReference type="PROSITE" id="PS51471">
    <property type="entry name" value="FE2OG_OXY"/>
    <property type="match status" value="1"/>
</dbReference>
<dbReference type="PANTHER" id="PTHR31212">
    <property type="entry name" value="ALPHA-KETOGLUTARATE-DEPENDENT DIOXYGENASE ALKB HOMOLOG 3"/>
    <property type="match status" value="1"/>
</dbReference>
<sequence>MCVQGYVGEDGSVPVYRHPSDECIQVEKFAPTVGQIKLEVEKIVGHPLNHVLIQYYRSGNDYISEHSDKTLDIVPGSYVCNMSLGAERTMVFRTKRAHKDLTRETIRSGTGKTVPASESGDKRQIYRAQLPHNSLCCMGLQTNMQWLHAIRQDKRASRDKSPATLAYGGGRISLTFRRIGTFLDASQTLIWGQGAVAKSRENARPVVNGQTDETVQLLRAFGSENHSSVFDWEAHYGRGFDVLHMSISPRFFASTDAVVNMTIQLYLAELGIKYAKGSISSAPVAEKKTKSAANTDNVLVATKTTSSLDVPYMVPSPMVAPLNIILNKHASSQDYSKFCFFRTNGGQQV</sequence>
<dbReference type="EMBL" id="CAWUON010000039">
    <property type="protein sequence ID" value="CAK7268699.1"/>
    <property type="molecule type" value="Genomic_DNA"/>
</dbReference>
<evidence type="ECO:0000313" key="2">
    <source>
        <dbReference type="EMBL" id="CAK7268699.1"/>
    </source>
</evidence>
<comment type="caution">
    <text evidence="2">The sequence shown here is derived from an EMBL/GenBank/DDBJ whole genome shotgun (WGS) entry which is preliminary data.</text>
</comment>